<dbReference type="AlphaFoldDB" id="A0A0X2NJM5"/>
<keyword evidence="1" id="KW-0732">Signal</keyword>
<feature type="chain" id="PRO_5007036525" description="Secreted protein" evidence="1">
    <location>
        <begin position="25"/>
        <end position="91"/>
    </location>
</feature>
<name>A0A0X2NJM5_9CORY</name>
<evidence type="ECO:0000256" key="1">
    <source>
        <dbReference type="SAM" id="SignalP"/>
    </source>
</evidence>
<evidence type="ECO:0000313" key="2">
    <source>
        <dbReference type="EMBL" id="CUU64958.1"/>
    </source>
</evidence>
<reference evidence="3" key="1">
    <citation type="submission" date="2015-11" db="EMBL/GenBank/DDBJ databases">
        <authorList>
            <person name="Dugat-Bony E."/>
        </authorList>
    </citation>
    <scope>NUCLEOTIDE SEQUENCE [LARGE SCALE GENOMIC DNA]</scope>
    <source>
        <strain evidence="3">Mu292</strain>
    </source>
</reference>
<accession>A0A0X2NJM5</accession>
<sequence length="91" mass="8643">MKKTLLTLSTVAAISIAGTGIASAAEETPTTTSGSVAGIPDEGTAGSLASLGDIAKDIKGIAGALSAVISASSDFGGVISDTQDFLGATGN</sequence>
<keyword evidence="3" id="KW-1185">Reference proteome</keyword>
<feature type="signal peptide" evidence="1">
    <location>
        <begin position="1"/>
        <end position="24"/>
    </location>
</feature>
<dbReference type="RefSeq" id="WP_014010875.1">
    <property type="nucleotide sequence ID" value="NZ_FAUH01000001.1"/>
</dbReference>
<evidence type="ECO:0008006" key="4">
    <source>
        <dbReference type="Google" id="ProtNLM"/>
    </source>
</evidence>
<gene>
    <name evidence="2" type="ORF">CVAR292_00263</name>
</gene>
<evidence type="ECO:0000313" key="3">
    <source>
        <dbReference type="Proteomes" id="UP000182498"/>
    </source>
</evidence>
<proteinExistence type="predicted"/>
<organism evidence="2 3">
    <name type="scientific">Corynebacterium variabile</name>
    <dbReference type="NCBI Taxonomy" id="1727"/>
    <lineage>
        <taxon>Bacteria</taxon>
        <taxon>Bacillati</taxon>
        <taxon>Actinomycetota</taxon>
        <taxon>Actinomycetes</taxon>
        <taxon>Mycobacteriales</taxon>
        <taxon>Corynebacteriaceae</taxon>
        <taxon>Corynebacterium</taxon>
    </lineage>
</organism>
<dbReference type="EMBL" id="FAUH01000001">
    <property type="protein sequence ID" value="CUU64958.1"/>
    <property type="molecule type" value="Genomic_DNA"/>
</dbReference>
<dbReference type="Proteomes" id="UP000182498">
    <property type="component" value="Unassembled WGS sequence"/>
</dbReference>
<protein>
    <recommendedName>
        <fullName evidence="4">Secreted protein</fullName>
    </recommendedName>
</protein>